<dbReference type="STRING" id="1304275.C41B8_04661"/>
<sequence length="383" mass="43318">MATTAAASSSIEITPVKTTRDLKRFISLPHEIYVGRKEWRAPLHAERRMHLSEKHNPAFEHLEWQGWIAWVDGRAAGRITAQIDTLREREHGDRVGYFGMLEAIDDARVFSGLLATAEAWLAERGTDAIHGPFNLTINDECGLLVDGFDTPPMMMMGHGRDYYAAHVEAEGYSKAVDMLAYWIDLAFEHPKAMQRLLTRYESRMRIRPIDRSRYTEELDTLRDIFNDAWANNWGFVPFTEAEFRDMGNTLKLLIADDLVQIAEVEGRPAAFIVGLPNLNEAARDLDGRLSPVGIAKLLWRLKVRFPETSRVPLMGVRQAYQDGPLGAALAFGVIAAMQTSLRKHGATGCELSWILEGNKGMRDIIERLGASAYKTYRIYRKPL</sequence>
<dbReference type="Gene3D" id="3.40.630.30">
    <property type="match status" value="1"/>
</dbReference>
<evidence type="ECO:0000313" key="2">
    <source>
        <dbReference type="Proteomes" id="UP000028302"/>
    </source>
</evidence>
<evidence type="ECO:0008006" key="3">
    <source>
        <dbReference type="Google" id="ProtNLM"/>
    </source>
</evidence>
<dbReference type="PATRIC" id="fig|1304275.5.peg.955"/>
<dbReference type="PANTHER" id="PTHR41368">
    <property type="entry name" value="PROTEIN YGHO"/>
    <property type="match status" value="1"/>
</dbReference>
<dbReference type="EMBL" id="APNK01000004">
    <property type="protein sequence ID" value="KEZ78494.1"/>
    <property type="molecule type" value="Genomic_DNA"/>
</dbReference>
<name>A0A084IP60_SALHC</name>
<dbReference type="PANTHER" id="PTHR41368:SF1">
    <property type="entry name" value="PROTEIN YGHO"/>
    <property type="match status" value="1"/>
</dbReference>
<dbReference type="RefSeq" id="WP_051883075.1">
    <property type="nucleotide sequence ID" value="NZ_APNK01000004.1"/>
</dbReference>
<dbReference type="OrthoDB" id="9806005at2"/>
<accession>A0A084IP60</accession>
<proteinExistence type="predicted"/>
<dbReference type="AlphaFoldDB" id="A0A084IP60"/>
<keyword evidence="2" id="KW-1185">Reference proteome</keyword>
<comment type="caution">
    <text evidence="1">The sequence shown here is derived from an EMBL/GenBank/DDBJ whole genome shotgun (WGS) entry which is preliminary data.</text>
</comment>
<dbReference type="Proteomes" id="UP000028302">
    <property type="component" value="Unassembled WGS sequence"/>
</dbReference>
<reference evidence="1 2" key="1">
    <citation type="submission" date="2013-03" db="EMBL/GenBank/DDBJ databases">
        <title>Salinisphaera hydrothermalis C41B8 Genome Sequencing.</title>
        <authorList>
            <person name="Li C."/>
            <person name="Lai Q."/>
            <person name="Shao Z."/>
        </authorList>
    </citation>
    <scope>NUCLEOTIDE SEQUENCE [LARGE SCALE GENOMIC DNA]</scope>
    <source>
        <strain evidence="1 2">C41B8</strain>
    </source>
</reference>
<organism evidence="1 2">
    <name type="scientific">Salinisphaera hydrothermalis (strain C41B8)</name>
    <dbReference type="NCBI Taxonomy" id="1304275"/>
    <lineage>
        <taxon>Bacteria</taxon>
        <taxon>Pseudomonadati</taxon>
        <taxon>Pseudomonadota</taxon>
        <taxon>Gammaproteobacteria</taxon>
        <taxon>Salinisphaerales</taxon>
        <taxon>Salinisphaeraceae</taxon>
        <taxon>Salinisphaera</taxon>
    </lineage>
</organism>
<protein>
    <recommendedName>
        <fullName evidence="3">DNA-binding transcriptional regulator</fullName>
    </recommendedName>
</protein>
<evidence type="ECO:0000313" key="1">
    <source>
        <dbReference type="EMBL" id="KEZ78494.1"/>
    </source>
</evidence>
<dbReference type="eggNOG" id="COG0456">
    <property type="taxonomic scope" value="Bacteria"/>
</dbReference>
<gene>
    <name evidence="1" type="ORF">C41B8_04661</name>
</gene>
<dbReference type="InterPro" id="IPR016181">
    <property type="entry name" value="Acyl_CoA_acyltransferase"/>
</dbReference>
<dbReference type="SUPFAM" id="SSF55729">
    <property type="entry name" value="Acyl-CoA N-acyltransferases (Nat)"/>
    <property type="match status" value="1"/>
</dbReference>
<dbReference type="InterPro" id="IPR039968">
    <property type="entry name" value="BcerS-like"/>
</dbReference>